<dbReference type="EMBL" id="JABBGA010000033">
    <property type="protein sequence ID" value="NML28700.1"/>
    <property type="molecule type" value="Genomic_DNA"/>
</dbReference>
<evidence type="ECO:0000256" key="1">
    <source>
        <dbReference type="SAM" id="MobiDB-lite"/>
    </source>
</evidence>
<protein>
    <submittedName>
        <fullName evidence="4">Uncharacterized protein</fullName>
    </submittedName>
</protein>
<reference evidence="4 5" key="1">
    <citation type="submission" date="2020-04" db="EMBL/GenBank/DDBJ databases">
        <title>Zoogloea sp. G-4-1-14 isolated from soil.</title>
        <authorList>
            <person name="Dahal R.H."/>
        </authorList>
    </citation>
    <scope>NUCLEOTIDE SEQUENCE [LARGE SCALE GENOMIC DNA]</scope>
    <source>
        <strain evidence="4 5">G-4-1-14</strain>
    </source>
</reference>
<keyword evidence="3" id="KW-0732">Signal</keyword>
<keyword evidence="2" id="KW-0812">Transmembrane</keyword>
<keyword evidence="5" id="KW-1185">Reference proteome</keyword>
<proteinExistence type="predicted"/>
<feature type="compositionally biased region" description="Low complexity" evidence="1">
    <location>
        <begin position="173"/>
        <end position="189"/>
    </location>
</feature>
<evidence type="ECO:0000313" key="5">
    <source>
        <dbReference type="Proteomes" id="UP000580043"/>
    </source>
</evidence>
<feature type="transmembrane region" description="Helical" evidence="2">
    <location>
        <begin position="211"/>
        <end position="232"/>
    </location>
</feature>
<feature type="region of interest" description="Disordered" evidence="1">
    <location>
        <begin position="20"/>
        <end position="50"/>
    </location>
</feature>
<feature type="transmembrane region" description="Helical" evidence="2">
    <location>
        <begin position="330"/>
        <end position="352"/>
    </location>
</feature>
<dbReference type="Proteomes" id="UP000580043">
    <property type="component" value="Unassembled WGS sequence"/>
</dbReference>
<evidence type="ECO:0000313" key="4">
    <source>
        <dbReference type="EMBL" id="NML28700.1"/>
    </source>
</evidence>
<evidence type="ECO:0000256" key="2">
    <source>
        <dbReference type="SAM" id="Phobius"/>
    </source>
</evidence>
<comment type="caution">
    <text evidence="4">The sequence shown here is derived from an EMBL/GenBank/DDBJ whole genome shotgun (WGS) entry which is preliminary data.</text>
</comment>
<feature type="signal peptide" evidence="3">
    <location>
        <begin position="1"/>
        <end position="20"/>
    </location>
</feature>
<feature type="chain" id="PRO_5032610621" evidence="3">
    <location>
        <begin position="21"/>
        <end position="356"/>
    </location>
</feature>
<sequence>MKSLLPLLLAALLSSAPALAQNAPPEPAAKPSTSPEVDAPLPSPPKITRWENAGMTPIEAREWQSYNFSPNDAANWKRAGFAPLVARTWSDKGFDADEAREWLNSSKNNRSLMADLDQSDPGQWKREGFTPADRVAWWEAGFAFEDAVLLTRAGMSPAEAAWNGHEKLKTLRGGPAAAAEPASATKPGATAETSTGGLPSLQSIWNVVGSYVKFGLTVFIAFIAGGLAFFLLRRRDLNRHLKADIAADAPESELPPSVEQADTTAPAGKHRPARRFALLRSSNPHCVHCKSLNVRQSRMHPHRFAGINFTEYFRCKQCGRHFAIVSYTPILAAGGGVVLILTFITSGFIYMLSLVH</sequence>
<accession>A0A848GBE4</accession>
<organism evidence="4 5">
    <name type="scientific">Zoogloea dura</name>
    <dbReference type="NCBI Taxonomy" id="2728840"/>
    <lineage>
        <taxon>Bacteria</taxon>
        <taxon>Pseudomonadati</taxon>
        <taxon>Pseudomonadota</taxon>
        <taxon>Betaproteobacteria</taxon>
        <taxon>Rhodocyclales</taxon>
        <taxon>Zoogloeaceae</taxon>
        <taxon>Zoogloea</taxon>
    </lineage>
</organism>
<keyword evidence="2" id="KW-0472">Membrane</keyword>
<dbReference type="AlphaFoldDB" id="A0A848GBE4"/>
<gene>
    <name evidence="4" type="ORF">HHL15_23380</name>
</gene>
<name>A0A848GBE4_9RHOO</name>
<feature type="region of interest" description="Disordered" evidence="1">
    <location>
        <begin position="171"/>
        <end position="195"/>
    </location>
</feature>
<keyword evidence="2" id="KW-1133">Transmembrane helix</keyword>
<evidence type="ECO:0000256" key="3">
    <source>
        <dbReference type="SAM" id="SignalP"/>
    </source>
</evidence>
<dbReference type="RefSeq" id="WP_169148221.1">
    <property type="nucleotide sequence ID" value="NZ_JABBGA010000033.1"/>
</dbReference>